<evidence type="ECO:0000259" key="8">
    <source>
        <dbReference type="Pfam" id="PF08801"/>
    </source>
</evidence>
<evidence type="ECO:0000256" key="4">
    <source>
        <dbReference type="ARBA" id="ARBA00023242"/>
    </source>
</evidence>
<dbReference type="PANTHER" id="PTHR10350:SF6">
    <property type="entry name" value="NUCLEAR PORE COMPLEX PROTEIN NUP155"/>
    <property type="match status" value="1"/>
</dbReference>
<sequence>MDWQGRVLRKAREQYAGVFQDVSRLHSDSLWQLEASARTVKELRDNLEDLRGKKMKFEEDMRVEVEKNFEAAKKMVLSSASDALTNACRTDESSDLSTQFLSTPTFLPPSAHISSYTTVSSSPISDFLANAYPQTEICSLTGHLPHLDLIYVTIDNKLYLFPPNSKDFISYTGLEQIITNVAEAKPQPNTFQDVVRETLVITTPTEVHVLAVTSNPTTLVPTNIILPTPHPVTTLTSSRLTNRIFLGDTEGDVYEVVYTSSLPDGGGLLTSAAGLLGKVLLGDDRKKARKINHTSTSWVPEVVRSIAAKMKGRGAVKDLQVDDERCLVWGLWKDGTVEAWSLKGEGGRKGGGYGETIRGVGQAGLRQLVQAHMTMMARSSTYSSNSQIQIHSGSLAAVGGSTGARNILKSLSSTTYTTLQIVPTSRSLNIQAFCTSSNGLKVYLTVSPNGTLKVTHVQAPLDFDYKPSDVAATNLYSKGGSDEIHPQGKLREGVQVYSVGSGDVVVDTNNNGAGNGNQPQAAMGGARNYVYCRSSGNTYAIAPIDGDICDVVPTPDTGYLSGLVRRSKTPNDSAISKIPQTLECTQPLGLVYRGEAGADDGFFGGGERCTLKQQPSPASCMIVSRGGCRRVELESRRDVVRRSVEGDNFKEVLREAEKIGEGGDTYAELFAIAVENRDPRKIISVMFENTNGPRIVDGQVQFSYVAEGAWKFVSRCLRPVWFKAIASVYPEKKRGKDGKPLKGGKVKVLISGSDLDQVRAPLHALQNLLKTFFLPAVSTAPSTFTSGNSKTAATASSSVPVPTTSDGVLTRTMVFFNKANEGQKIGDENGDQNQLLPNNDGAAKAAEEQSIHSLYRLVSRSVQCLSLIDLLCYAHELDGVPPVEWGSLSGVTFKQWVVDKEIHERVKKVLAGITSFTRDGTNNPNSFEADKLAGALSSQCYLYFSSGDRLSYEGFKLCSSSSVASVSRAGVLLRKAARFWTSPSSICETGGSFDRACDALFDVRAIPGLVDVVIATASNFGGTVKGSNCEDDEVMGTNMNQLFEWEHGIYSNGGGDGTPGEARRKCYDVLLGKLHRLIEGKEFDAADELMSIAICSEDNLLHEVLYDNLLNTKQIERLIRIQSPRLEKFLNDVDKSLLWRFYVFHGRHSDACVLMSTTGLSKERISLDERIACFTRAVNSAVAMSGGGLGAGSEGGDDSGFQLAQLKEYLEVATLQRLILSAVSQQVKDGICDEAVEEDITYRLLDVSEMYNDVCGPFCLWELCLSILLVCGMSDHDNIRLLWKAIIVDEIPADSKNETILAHLLDMRQDVPIRGGVVQGLFEDGDWIVRVKSKIINVARGLWGRGADYIVPLELLVFELEGLRRSIIDNAKSNLETLVGGGDQVGAIVGELRLVEGMLGGR</sequence>
<comment type="caution">
    <text evidence="9">The sequence shown here is derived from an EMBL/GenBank/DDBJ whole genome shotgun (WGS) entry which is preliminary data.</text>
</comment>
<evidence type="ECO:0000313" key="10">
    <source>
        <dbReference type="Proteomes" id="UP001165065"/>
    </source>
</evidence>
<dbReference type="Proteomes" id="UP001165065">
    <property type="component" value="Unassembled WGS sequence"/>
</dbReference>
<dbReference type="EMBL" id="BRYA01000101">
    <property type="protein sequence ID" value="GMI39387.1"/>
    <property type="molecule type" value="Genomic_DNA"/>
</dbReference>
<dbReference type="GO" id="GO:0036228">
    <property type="term" value="P:protein localization to nuclear inner membrane"/>
    <property type="evidence" value="ECO:0007669"/>
    <property type="project" value="TreeGrafter"/>
</dbReference>
<dbReference type="GO" id="GO:0000972">
    <property type="term" value="P:transcription-dependent tethering of RNA polymerase II gene DNA at nuclear periphery"/>
    <property type="evidence" value="ECO:0007669"/>
    <property type="project" value="TreeGrafter"/>
</dbReference>
<dbReference type="GO" id="GO:0006405">
    <property type="term" value="P:RNA export from nucleus"/>
    <property type="evidence" value="ECO:0007669"/>
    <property type="project" value="TreeGrafter"/>
</dbReference>
<dbReference type="InterPro" id="IPR014908">
    <property type="entry name" value="Nucleoporin_Nup133/Nup155_N"/>
</dbReference>
<dbReference type="InterPro" id="IPR042538">
    <property type="entry name" value="Nucleoporin_Nup155_C_3"/>
</dbReference>
<comment type="similarity">
    <text evidence="2">Belongs to the non-repetitive/WGA-negative nucleoporin family.</text>
</comment>
<dbReference type="InterPro" id="IPR007187">
    <property type="entry name" value="Nucleoporin_Nup133/Nup155_C"/>
</dbReference>
<dbReference type="Gene3D" id="1.20.120.1880">
    <property type="entry name" value="Nucleoporin, helical C-terminal domain"/>
    <property type="match status" value="1"/>
</dbReference>
<dbReference type="InterPro" id="IPR004870">
    <property type="entry name" value="Nucleoporin_Nup155"/>
</dbReference>
<accession>A0A9W7GAR9</accession>
<dbReference type="Pfam" id="PF03177">
    <property type="entry name" value="Nucleoporin_C"/>
    <property type="match status" value="1"/>
</dbReference>
<protein>
    <recommendedName>
        <fullName evidence="11">Nucleoporin Nup133/Nup155-like N-terminal domain-containing protein</fullName>
    </recommendedName>
</protein>
<dbReference type="Gene3D" id="1.20.58.1780">
    <property type="match status" value="1"/>
</dbReference>
<evidence type="ECO:0000256" key="1">
    <source>
        <dbReference type="ARBA" id="ARBA00004123"/>
    </source>
</evidence>
<keyword evidence="4" id="KW-0539">Nucleus</keyword>
<keyword evidence="3" id="KW-0813">Transport</keyword>
<keyword evidence="5" id="KW-0175">Coiled coil</keyword>
<dbReference type="GO" id="GO:0006606">
    <property type="term" value="P:protein import into nucleus"/>
    <property type="evidence" value="ECO:0007669"/>
    <property type="project" value="TreeGrafter"/>
</dbReference>
<evidence type="ECO:0000259" key="7">
    <source>
        <dbReference type="Pfam" id="PF03177"/>
    </source>
</evidence>
<evidence type="ECO:0000256" key="2">
    <source>
        <dbReference type="ARBA" id="ARBA00007373"/>
    </source>
</evidence>
<dbReference type="GO" id="GO:0044611">
    <property type="term" value="C:nuclear pore inner ring"/>
    <property type="evidence" value="ECO:0007669"/>
    <property type="project" value="TreeGrafter"/>
</dbReference>
<feature type="domain" description="Nucleoporin Nup133/Nup155-like N-terminal" evidence="8">
    <location>
        <begin position="117"/>
        <end position="449"/>
    </location>
</feature>
<organism evidence="9 10">
    <name type="scientific">Triparma columacea</name>
    <dbReference type="NCBI Taxonomy" id="722753"/>
    <lineage>
        <taxon>Eukaryota</taxon>
        <taxon>Sar</taxon>
        <taxon>Stramenopiles</taxon>
        <taxon>Ochrophyta</taxon>
        <taxon>Bolidophyceae</taxon>
        <taxon>Parmales</taxon>
        <taxon>Triparmaceae</taxon>
        <taxon>Triparma</taxon>
    </lineage>
</organism>
<evidence type="ECO:0000313" key="9">
    <source>
        <dbReference type="EMBL" id="GMI39387.1"/>
    </source>
</evidence>
<comment type="subcellular location">
    <subcellularLocation>
        <location evidence="1">Nucleus</location>
    </subcellularLocation>
</comment>
<dbReference type="InterPro" id="IPR042537">
    <property type="entry name" value="Nucleoporin_Nup155_C_2"/>
</dbReference>
<gene>
    <name evidence="9" type="ORF">TrCOL_g4488</name>
</gene>
<keyword evidence="10" id="KW-1185">Reference proteome</keyword>
<reference evidence="10" key="1">
    <citation type="journal article" date="2023" name="Commun. Biol.">
        <title>Genome analysis of Parmales, the sister group of diatoms, reveals the evolutionary specialization of diatoms from phago-mixotrophs to photoautotrophs.</title>
        <authorList>
            <person name="Ban H."/>
            <person name="Sato S."/>
            <person name="Yoshikawa S."/>
            <person name="Yamada K."/>
            <person name="Nakamura Y."/>
            <person name="Ichinomiya M."/>
            <person name="Sato N."/>
            <person name="Blanc-Mathieu R."/>
            <person name="Endo H."/>
            <person name="Kuwata A."/>
            <person name="Ogata H."/>
        </authorList>
    </citation>
    <scope>NUCLEOTIDE SEQUENCE [LARGE SCALE GENOMIC DNA]</scope>
</reference>
<dbReference type="Gene3D" id="1.25.40.440">
    <property type="entry name" value="Nucleoporin, helical domain, central subdomain"/>
    <property type="match status" value="1"/>
</dbReference>
<dbReference type="Pfam" id="PF08801">
    <property type="entry name" value="Nucleoporin_N"/>
    <property type="match status" value="1"/>
</dbReference>
<proteinExistence type="inferred from homology"/>
<dbReference type="SUPFAM" id="SSF63829">
    <property type="entry name" value="Calcium-dependent phosphotriesterase"/>
    <property type="match status" value="1"/>
</dbReference>
<feature type="coiled-coil region" evidence="5">
    <location>
        <begin position="33"/>
        <end position="60"/>
    </location>
</feature>
<feature type="domain" description="Nucleoporin Nup133/Nup155-like C-terminal" evidence="7">
    <location>
        <begin position="712"/>
        <end position="1302"/>
    </location>
</feature>
<dbReference type="PANTHER" id="PTHR10350">
    <property type="entry name" value="NUCLEAR PORE COMPLEX PROTEIN NUP155"/>
    <property type="match status" value="1"/>
</dbReference>
<evidence type="ECO:0000256" key="5">
    <source>
        <dbReference type="SAM" id="Coils"/>
    </source>
</evidence>
<evidence type="ECO:0000256" key="3">
    <source>
        <dbReference type="ARBA" id="ARBA00022448"/>
    </source>
</evidence>
<dbReference type="OrthoDB" id="192108at2759"/>
<feature type="region of interest" description="Disordered" evidence="6">
    <location>
        <begin position="782"/>
        <end position="801"/>
    </location>
</feature>
<dbReference type="GO" id="GO:0017056">
    <property type="term" value="F:structural constituent of nuclear pore"/>
    <property type="evidence" value="ECO:0007669"/>
    <property type="project" value="InterPro"/>
</dbReference>
<evidence type="ECO:0008006" key="11">
    <source>
        <dbReference type="Google" id="ProtNLM"/>
    </source>
</evidence>
<evidence type="ECO:0000256" key="6">
    <source>
        <dbReference type="SAM" id="MobiDB-lite"/>
    </source>
</evidence>
<name>A0A9W7GAR9_9STRA</name>
<feature type="compositionally biased region" description="Low complexity" evidence="6">
    <location>
        <begin position="791"/>
        <end position="801"/>
    </location>
</feature>